<accession>A0A024TT77</accession>
<dbReference type="OrthoDB" id="123968at2759"/>
<dbReference type="PANTHER" id="PTHR47169">
    <property type="entry name" value="OS01G0541250 PROTEIN"/>
    <property type="match status" value="1"/>
</dbReference>
<name>A0A024TT77_9STRA</name>
<dbReference type="Gene3D" id="3.30.420.10">
    <property type="entry name" value="Ribonuclease H-like superfamily/Ribonuclease H"/>
    <property type="match status" value="1"/>
</dbReference>
<dbReference type="PANTHER" id="PTHR47169:SF2">
    <property type="entry name" value="OS01G0541250 PROTEIN"/>
    <property type="match status" value="1"/>
</dbReference>
<dbReference type="RefSeq" id="XP_008873927.1">
    <property type="nucleotide sequence ID" value="XM_008875705.1"/>
</dbReference>
<dbReference type="AlphaFoldDB" id="A0A024TT77"/>
<evidence type="ECO:0000313" key="1">
    <source>
        <dbReference type="EMBL" id="ETV97219.1"/>
    </source>
</evidence>
<gene>
    <name evidence="1" type="ORF">H310_09601</name>
</gene>
<dbReference type="VEuPathDB" id="FungiDB:H310_09601"/>
<protein>
    <recommendedName>
        <fullName evidence="2">Tc1-like transposase DDE domain-containing protein</fullName>
    </recommendedName>
</protein>
<dbReference type="GO" id="GO:0003676">
    <property type="term" value="F:nucleic acid binding"/>
    <property type="evidence" value="ECO:0007669"/>
    <property type="project" value="InterPro"/>
</dbReference>
<dbReference type="EMBL" id="KI913973">
    <property type="protein sequence ID" value="ETV97219.1"/>
    <property type="molecule type" value="Genomic_DNA"/>
</dbReference>
<organism evidence="1">
    <name type="scientific">Aphanomyces invadans</name>
    <dbReference type="NCBI Taxonomy" id="157072"/>
    <lineage>
        <taxon>Eukaryota</taxon>
        <taxon>Sar</taxon>
        <taxon>Stramenopiles</taxon>
        <taxon>Oomycota</taxon>
        <taxon>Saprolegniomycetes</taxon>
        <taxon>Saprolegniales</taxon>
        <taxon>Verrucalvaceae</taxon>
        <taxon>Aphanomyces</taxon>
    </lineage>
</organism>
<sequence>MYSRVHIDEKWFFLTKEKRTFYVYEDEELAHRAAKSKRVITKVMFLDAVARPRYDHHLMRMFDGKLGIWPFVQRIPAARNSKNRPKGTLVTTPLNVDAKVYTASVLNNVVPAIAAKFPRACLQRDVLIQQDNASPHRVVSTEMLVANGVQSIGIANQPPNSPDFNVLDLGCFNEQSLVELPVNTLAKTFITLPKVMECALLDSGGNNFKMPHMKKGNTVDEVTSFQV</sequence>
<dbReference type="eggNOG" id="ENOG502QQNW">
    <property type="taxonomic scope" value="Eukaryota"/>
</dbReference>
<evidence type="ECO:0008006" key="2">
    <source>
        <dbReference type="Google" id="ProtNLM"/>
    </source>
</evidence>
<dbReference type="InterPro" id="IPR036397">
    <property type="entry name" value="RNaseH_sf"/>
</dbReference>
<dbReference type="GeneID" id="20086651"/>
<reference evidence="1" key="1">
    <citation type="submission" date="2013-12" db="EMBL/GenBank/DDBJ databases">
        <title>The Genome Sequence of Aphanomyces invadans NJM9701.</title>
        <authorList>
            <consortium name="The Broad Institute Genomics Platform"/>
            <person name="Russ C."/>
            <person name="Tyler B."/>
            <person name="van West P."/>
            <person name="Dieguez-Uribeondo J."/>
            <person name="Young S.K."/>
            <person name="Zeng Q."/>
            <person name="Gargeya S."/>
            <person name="Fitzgerald M."/>
            <person name="Abouelleil A."/>
            <person name="Alvarado L."/>
            <person name="Chapman S.B."/>
            <person name="Gainer-Dewar J."/>
            <person name="Goldberg J."/>
            <person name="Griggs A."/>
            <person name="Gujja S."/>
            <person name="Hansen M."/>
            <person name="Howarth C."/>
            <person name="Imamovic A."/>
            <person name="Ireland A."/>
            <person name="Larimer J."/>
            <person name="McCowan C."/>
            <person name="Murphy C."/>
            <person name="Pearson M."/>
            <person name="Poon T.W."/>
            <person name="Priest M."/>
            <person name="Roberts A."/>
            <person name="Saif S."/>
            <person name="Shea T."/>
            <person name="Sykes S."/>
            <person name="Wortman J."/>
            <person name="Nusbaum C."/>
            <person name="Birren B."/>
        </authorList>
    </citation>
    <scope>NUCLEOTIDE SEQUENCE [LARGE SCALE GENOMIC DNA]</scope>
    <source>
        <strain evidence="1">NJM9701</strain>
    </source>
</reference>
<proteinExistence type="predicted"/>